<comment type="caution">
    <text evidence="1">The sequence shown here is derived from an EMBL/GenBank/DDBJ whole genome shotgun (WGS) entry which is preliminary data.</text>
</comment>
<sequence>MGWSCSRVGALWMPGTLQGALWYYGMRILELLDQKWMLFQCHVILDDVAVLKLNLLRRSNFRMGRFVGESFGGRSSNVGVSPCEFGGDMLEAEIKVPWSQEGDWRLGISSAVLTATVVTCQGNPVGQGEPGKCSPSNWYMVLGLNPATDDTLNLFGADCCGVVNTPKFGSP</sequence>
<organism evidence="1 2">
    <name type="scientific">Vitis vinifera</name>
    <name type="common">Grape</name>
    <dbReference type="NCBI Taxonomy" id="29760"/>
    <lineage>
        <taxon>Eukaryota</taxon>
        <taxon>Viridiplantae</taxon>
        <taxon>Streptophyta</taxon>
        <taxon>Embryophyta</taxon>
        <taxon>Tracheophyta</taxon>
        <taxon>Spermatophyta</taxon>
        <taxon>Magnoliopsida</taxon>
        <taxon>eudicotyledons</taxon>
        <taxon>Gunneridae</taxon>
        <taxon>Pentapetalae</taxon>
        <taxon>rosids</taxon>
        <taxon>Vitales</taxon>
        <taxon>Vitaceae</taxon>
        <taxon>Viteae</taxon>
        <taxon>Vitis</taxon>
    </lineage>
</organism>
<accession>A0A438I5X2</accession>
<name>A0A438I5X2_VITVI</name>
<dbReference type="EMBL" id="QGNW01000140">
    <property type="protein sequence ID" value="RVW92114.1"/>
    <property type="molecule type" value="Genomic_DNA"/>
</dbReference>
<proteinExistence type="predicted"/>
<evidence type="ECO:0000313" key="2">
    <source>
        <dbReference type="Proteomes" id="UP000288805"/>
    </source>
</evidence>
<reference evidence="1 2" key="1">
    <citation type="journal article" date="2018" name="PLoS Genet.">
        <title>Population sequencing reveals clonal diversity and ancestral inbreeding in the grapevine cultivar Chardonnay.</title>
        <authorList>
            <person name="Roach M.J."/>
            <person name="Johnson D.L."/>
            <person name="Bohlmann J."/>
            <person name="van Vuuren H.J."/>
            <person name="Jones S.J."/>
            <person name="Pretorius I.S."/>
            <person name="Schmidt S.A."/>
            <person name="Borneman A.R."/>
        </authorList>
    </citation>
    <scope>NUCLEOTIDE SEQUENCE [LARGE SCALE GENOMIC DNA]</scope>
    <source>
        <strain evidence="2">cv. Chardonnay</strain>
        <tissue evidence="1">Leaf</tissue>
    </source>
</reference>
<protein>
    <submittedName>
        <fullName evidence="1">Uncharacterized protein</fullName>
    </submittedName>
</protein>
<evidence type="ECO:0000313" key="1">
    <source>
        <dbReference type="EMBL" id="RVW92114.1"/>
    </source>
</evidence>
<dbReference type="AlphaFoldDB" id="A0A438I5X2"/>
<gene>
    <name evidence="1" type="ORF">CK203_037091</name>
</gene>
<dbReference type="Proteomes" id="UP000288805">
    <property type="component" value="Unassembled WGS sequence"/>
</dbReference>